<proteinExistence type="predicted"/>
<dbReference type="AlphaFoldDB" id="A0A2W4ZUP1"/>
<protein>
    <recommendedName>
        <fullName evidence="3">Serine/threonine protein phosphatase</fullName>
    </recommendedName>
</protein>
<accession>A0A2W4ZUP1</accession>
<evidence type="ECO:0000313" key="2">
    <source>
        <dbReference type="Proteomes" id="UP000249557"/>
    </source>
</evidence>
<dbReference type="SUPFAM" id="SSF56112">
    <property type="entry name" value="Protein kinase-like (PK-like)"/>
    <property type="match status" value="1"/>
</dbReference>
<dbReference type="EMBL" id="QFNK01000175">
    <property type="protein sequence ID" value="PZO84522.1"/>
    <property type="molecule type" value="Genomic_DNA"/>
</dbReference>
<name>A0A2W4ZUP1_9BACT</name>
<dbReference type="InterPro" id="IPR011009">
    <property type="entry name" value="Kinase-like_dom_sf"/>
</dbReference>
<dbReference type="Proteomes" id="UP000249557">
    <property type="component" value="Unassembled WGS sequence"/>
</dbReference>
<reference evidence="1 2" key="1">
    <citation type="submission" date="2017-08" db="EMBL/GenBank/DDBJ databases">
        <title>Infants hospitalized years apart are colonized by the same room-sourced microbial strains.</title>
        <authorList>
            <person name="Brooks B."/>
            <person name="Olm M.R."/>
            <person name="Firek B.A."/>
            <person name="Baker R."/>
            <person name="Thomas B.C."/>
            <person name="Morowitz M.J."/>
            <person name="Banfield J.F."/>
        </authorList>
    </citation>
    <scope>NUCLEOTIDE SEQUENCE [LARGE SCALE GENOMIC DNA]</scope>
    <source>
        <strain evidence="1">S2_018_000_R2_104</strain>
    </source>
</reference>
<organism evidence="1 2">
    <name type="scientific">Micavibrio aeruginosavorus</name>
    <dbReference type="NCBI Taxonomy" id="349221"/>
    <lineage>
        <taxon>Bacteria</taxon>
        <taxon>Pseudomonadati</taxon>
        <taxon>Bdellovibrionota</taxon>
        <taxon>Bdellovibrionia</taxon>
        <taxon>Bdellovibrionales</taxon>
        <taxon>Pseudobdellovibrionaceae</taxon>
        <taxon>Micavibrio</taxon>
    </lineage>
</organism>
<sequence>MDYQTFGQNLIDQFPKSRTIQGTLDGQVLWIKQAVPPKARIWHKLQRLAAWATRQAIFNVTVSDGGAKSLYAEAERLHDFKRRGFHVPDVLAVHDNMIVMTDAGPQLRAQLDREPSPEKRSTLLHAAMDAMSSLHRAGLAHGRPYMRDMTWDGEKIGFLDLEEDPAKVMPVTTAQARDIWIFLGAASRYARLKEDKKVFDEGLIAGLYNAYARGADPRTLKELRFFVDYISPARRILDQPLWWDKIGSDARQAVIINRCLEKQLNIASN</sequence>
<evidence type="ECO:0000313" key="1">
    <source>
        <dbReference type="EMBL" id="PZO84522.1"/>
    </source>
</evidence>
<evidence type="ECO:0008006" key="3">
    <source>
        <dbReference type="Google" id="ProtNLM"/>
    </source>
</evidence>
<gene>
    <name evidence="1" type="ORF">DI626_08250</name>
</gene>
<comment type="caution">
    <text evidence="1">The sequence shown here is derived from an EMBL/GenBank/DDBJ whole genome shotgun (WGS) entry which is preliminary data.</text>
</comment>